<keyword evidence="4" id="KW-0509">mRNA transport</keyword>
<dbReference type="PANTHER" id="PTHR13000:SF0">
    <property type="entry name" value="NUCLEOPORIN P54"/>
    <property type="match status" value="1"/>
</dbReference>
<reference evidence="8 9" key="1">
    <citation type="submission" date="2017-04" db="EMBL/GenBank/DDBJ databases">
        <title>Draft genome of the yeast Clavispora lusitaniae type strain CBS 6936.</title>
        <authorList>
            <person name="Durrens P."/>
            <person name="Klopp C."/>
            <person name="Biteau N."/>
            <person name="Fitton-Ouhabi V."/>
            <person name="Dementhon K."/>
            <person name="Accoceberry I."/>
            <person name="Sherman D.J."/>
            <person name="Noel T."/>
        </authorList>
    </citation>
    <scope>NUCLEOTIDE SEQUENCE [LARGE SCALE GENOMIC DNA]</scope>
    <source>
        <strain evidence="8 9">CBS 6936</strain>
    </source>
</reference>
<feature type="region of interest" description="Disordered" evidence="6">
    <location>
        <begin position="273"/>
        <end position="324"/>
    </location>
</feature>
<dbReference type="Pfam" id="PF13874">
    <property type="entry name" value="Nup54"/>
    <property type="match status" value="1"/>
</dbReference>
<dbReference type="InterPro" id="IPR025574">
    <property type="entry name" value="Nucleoporin_FG_rpt"/>
</dbReference>
<dbReference type="EMBL" id="LYUB02000003">
    <property type="protein sequence ID" value="OVF09919.1"/>
    <property type="molecule type" value="Genomic_DNA"/>
</dbReference>
<keyword evidence="4" id="KW-0653">Protein transport</keyword>
<comment type="subcellular location">
    <subcellularLocation>
        <location evidence="2">Nucleus membrane</location>
        <topology evidence="2">Peripheral membrane protein</topology>
        <orientation evidence="2">Nucleoplasmic side</orientation>
    </subcellularLocation>
    <subcellularLocation>
        <location evidence="1">Nucleus</location>
        <location evidence="1">Nuclear pore complex</location>
    </subcellularLocation>
</comment>
<evidence type="ECO:0000256" key="2">
    <source>
        <dbReference type="ARBA" id="ARBA00004620"/>
    </source>
</evidence>
<keyword evidence="5" id="KW-0539">Nucleus</keyword>
<dbReference type="GO" id="GO:0017056">
    <property type="term" value="F:structural constituent of nuclear pore"/>
    <property type="evidence" value="ECO:0007669"/>
    <property type="project" value="TreeGrafter"/>
</dbReference>
<feature type="compositionally biased region" description="Low complexity" evidence="6">
    <location>
        <begin position="35"/>
        <end position="53"/>
    </location>
</feature>
<dbReference type="AlphaFoldDB" id="A0AA91T357"/>
<dbReference type="GO" id="GO:0044613">
    <property type="term" value="C:nuclear pore central transport channel"/>
    <property type="evidence" value="ECO:0007669"/>
    <property type="project" value="TreeGrafter"/>
</dbReference>
<dbReference type="GO" id="GO:0036228">
    <property type="term" value="P:protein localization to nuclear inner membrane"/>
    <property type="evidence" value="ECO:0007669"/>
    <property type="project" value="TreeGrafter"/>
</dbReference>
<feature type="region of interest" description="Disordered" evidence="6">
    <location>
        <begin position="1"/>
        <end position="55"/>
    </location>
</feature>
<dbReference type="GO" id="GO:0006607">
    <property type="term" value="P:NLS-bearing protein import into nucleus"/>
    <property type="evidence" value="ECO:0007669"/>
    <property type="project" value="TreeGrafter"/>
</dbReference>
<dbReference type="KEGG" id="clus:A9F13_03g00407"/>
<accession>A0AA91T357</accession>
<organism evidence="8 9">
    <name type="scientific">Clavispora lusitaniae</name>
    <name type="common">Candida lusitaniae</name>
    <dbReference type="NCBI Taxonomy" id="36911"/>
    <lineage>
        <taxon>Eukaryota</taxon>
        <taxon>Fungi</taxon>
        <taxon>Dikarya</taxon>
        <taxon>Ascomycota</taxon>
        <taxon>Saccharomycotina</taxon>
        <taxon>Pichiomycetes</taxon>
        <taxon>Metschnikowiaceae</taxon>
        <taxon>Clavispora</taxon>
    </lineage>
</organism>
<sequence length="588" mass="60765">MFGATSGGTGMFGSTQNKPSAFGTQPSSGNGGFSFGSSNTTNTNNNAPAGNTGFSLGANTNSGGLFGNKPASTSNLASGTFGSSNSTGFGSNTGSNNLFGSANTGTNNNSNTGGLFGKPQGAANTTFGNTGNQTSTFGNSGNQASTFGSTNTNTQSGGLFGNTNTNNQASSGGLFGSKPAGTTSGLFGSTNNTTSAPSGGLFGSKPAGSTFGGSSGAPASGGLFGNTNTNTNTNTATNANTNANTSGGLFGSSNTGATGGLFGSSTAATGTSSGLFGGQSSNNNTTQPSFNWSGQKPANQAPGALNLSLSSQAPSQTQQTTSYTPAINDQVIKLKEQWDPSSGKCALKTHLYNKFTEEEINVLMQQPRPANESPEDWEQAMSKRPGPLYYPVKVSSFSEVAQRIEVQLDHVAKSRILLRNINDKMGQISSKHDLDNTTRIMQAKVKHTNLSRRLLRLATVLAMLKLKGYPLLPEEEEISKQFQTLLAKVSDPNGSVGKLNDIYARLAILKGRSEDLSSQLESSINNMNGGLNGLTRENTEAVGEGATQIDQVVDSLTKLLYKQQVGLNYVNEIVQKDLDIVNKATSKR</sequence>
<dbReference type="Proteomes" id="UP000195602">
    <property type="component" value="Unassembled WGS sequence"/>
</dbReference>
<protein>
    <submittedName>
        <fullName evidence="8">FG-nucleoporin</fullName>
    </submittedName>
</protein>
<feature type="compositionally biased region" description="Low complexity" evidence="6">
    <location>
        <begin position="216"/>
        <end position="242"/>
    </location>
</feature>
<dbReference type="GO" id="GO:0031965">
    <property type="term" value="C:nuclear membrane"/>
    <property type="evidence" value="ECO:0007669"/>
    <property type="project" value="UniProtKB-SubCell"/>
</dbReference>
<keyword evidence="4" id="KW-0906">Nuclear pore complex</keyword>
<evidence type="ECO:0000256" key="1">
    <source>
        <dbReference type="ARBA" id="ARBA00004567"/>
    </source>
</evidence>
<evidence type="ECO:0000256" key="6">
    <source>
        <dbReference type="SAM" id="MobiDB-lite"/>
    </source>
</evidence>
<feature type="compositionally biased region" description="Polar residues" evidence="6">
    <location>
        <begin position="180"/>
        <end position="197"/>
    </location>
</feature>
<evidence type="ECO:0000256" key="4">
    <source>
        <dbReference type="ARBA" id="ARBA00023132"/>
    </source>
</evidence>
<keyword evidence="3" id="KW-0813">Transport</keyword>
<feature type="compositionally biased region" description="Low complexity" evidence="6">
    <location>
        <begin position="310"/>
        <end position="324"/>
    </location>
</feature>
<evidence type="ECO:0000256" key="5">
    <source>
        <dbReference type="ARBA" id="ARBA00023242"/>
    </source>
</evidence>
<feature type="compositionally biased region" description="Polar residues" evidence="6">
    <location>
        <begin position="279"/>
        <end position="298"/>
    </location>
</feature>
<dbReference type="GO" id="GO:0006999">
    <property type="term" value="P:nuclear pore organization"/>
    <property type="evidence" value="ECO:0007669"/>
    <property type="project" value="TreeGrafter"/>
</dbReference>
<evidence type="ECO:0000313" key="8">
    <source>
        <dbReference type="EMBL" id="OVF09919.1"/>
    </source>
</evidence>
<feature type="region of interest" description="Disordered" evidence="6">
    <location>
        <begin position="100"/>
        <end position="242"/>
    </location>
</feature>
<proteinExistence type="predicted"/>
<feature type="compositionally biased region" description="Polar residues" evidence="6">
    <location>
        <begin position="12"/>
        <end position="25"/>
    </location>
</feature>
<feature type="compositionally biased region" description="Low complexity" evidence="6">
    <location>
        <begin position="100"/>
        <end position="113"/>
    </location>
</feature>
<comment type="caution">
    <text evidence="8">The sequence shown here is derived from an EMBL/GenBank/DDBJ whole genome shotgun (WGS) entry which is preliminary data.</text>
</comment>
<gene>
    <name evidence="8" type="ORF">A9F13_03g00407</name>
</gene>
<evidence type="ECO:0000259" key="7">
    <source>
        <dbReference type="Pfam" id="PF13874"/>
    </source>
</evidence>
<dbReference type="Pfam" id="PF13634">
    <property type="entry name" value="Nucleoporin_FG"/>
    <property type="match status" value="3"/>
</dbReference>
<feature type="compositionally biased region" description="Polar residues" evidence="6">
    <location>
        <begin position="122"/>
        <end position="171"/>
    </location>
</feature>
<name>A0AA91T357_CLALS</name>
<keyword evidence="4" id="KW-0811">Translocation</keyword>
<evidence type="ECO:0000256" key="3">
    <source>
        <dbReference type="ARBA" id="ARBA00022448"/>
    </source>
</evidence>
<feature type="domain" description="Nucleoporin Nup54 alpha-helical" evidence="7">
    <location>
        <begin position="368"/>
        <end position="506"/>
    </location>
</feature>
<feature type="compositionally biased region" description="Gly residues" evidence="6">
    <location>
        <begin position="1"/>
        <end position="11"/>
    </location>
</feature>
<dbReference type="InterPro" id="IPR024864">
    <property type="entry name" value="Nup54/Nup57/Nup44"/>
</dbReference>
<dbReference type="InterPro" id="IPR025712">
    <property type="entry name" value="Nup54_alpha-helical_dom"/>
</dbReference>
<evidence type="ECO:0000313" key="9">
    <source>
        <dbReference type="Proteomes" id="UP000195602"/>
    </source>
</evidence>
<dbReference type="PANTHER" id="PTHR13000">
    <property type="entry name" value="NUCLEOPORIN P54"/>
    <property type="match status" value="1"/>
</dbReference>